<evidence type="ECO:0000313" key="2">
    <source>
        <dbReference type="Proteomes" id="UP000765509"/>
    </source>
</evidence>
<accession>A0A9Q3D738</accession>
<name>A0A9Q3D738_9BASI</name>
<comment type="caution">
    <text evidence="1">The sequence shown here is derived from an EMBL/GenBank/DDBJ whole genome shotgun (WGS) entry which is preliminary data.</text>
</comment>
<protein>
    <submittedName>
        <fullName evidence="1">Uncharacterized protein</fullName>
    </submittedName>
</protein>
<keyword evidence="2" id="KW-1185">Reference proteome</keyword>
<dbReference type="PANTHER" id="PTHR37849">
    <property type="entry name" value="YALI0E11605P"/>
    <property type="match status" value="1"/>
</dbReference>
<evidence type="ECO:0000313" key="1">
    <source>
        <dbReference type="EMBL" id="MBW0498014.1"/>
    </source>
</evidence>
<gene>
    <name evidence="1" type="ORF">O181_037729</name>
</gene>
<dbReference type="PANTHER" id="PTHR37849:SF1">
    <property type="entry name" value="YALI0E11605P"/>
    <property type="match status" value="1"/>
</dbReference>
<dbReference type="Proteomes" id="UP000765509">
    <property type="component" value="Unassembled WGS sequence"/>
</dbReference>
<dbReference type="EMBL" id="AVOT02014515">
    <property type="protein sequence ID" value="MBW0498014.1"/>
    <property type="molecule type" value="Genomic_DNA"/>
</dbReference>
<sequence>MERCGRHSVPRELHDFTGRDCHGSLSQDYRNSEVGRTEEGFLTDRPRTSCHRLRNFEILKFSTPMMNSMNRFLGHSCRRAFSTTKCRLQIVPPSMTYNRPAGGIRSGVLGFLTGLTLTGTYSYLYLLDEYQSASNILLLSVEELKASTSKITGQIKRIEHIENDLKRLESSSITNLQLEKLKNEFRKLVDGIQVEQLKLSSNLSTLEADLISSSKSVCGTDRIA</sequence>
<dbReference type="AlphaFoldDB" id="A0A9Q3D738"/>
<reference evidence="1" key="1">
    <citation type="submission" date="2021-03" db="EMBL/GenBank/DDBJ databases">
        <title>Draft genome sequence of rust myrtle Austropuccinia psidii MF-1, a brazilian biotype.</title>
        <authorList>
            <person name="Quecine M.C."/>
            <person name="Pachon D.M.R."/>
            <person name="Bonatelli M.L."/>
            <person name="Correr F.H."/>
            <person name="Franceschini L.M."/>
            <person name="Leite T.F."/>
            <person name="Margarido G.R.A."/>
            <person name="Almeida C.A."/>
            <person name="Ferrarezi J.A."/>
            <person name="Labate C.A."/>
        </authorList>
    </citation>
    <scope>NUCLEOTIDE SEQUENCE</scope>
    <source>
        <strain evidence="1">MF-1</strain>
    </source>
</reference>
<proteinExistence type="predicted"/>
<organism evidence="1 2">
    <name type="scientific">Austropuccinia psidii MF-1</name>
    <dbReference type="NCBI Taxonomy" id="1389203"/>
    <lineage>
        <taxon>Eukaryota</taxon>
        <taxon>Fungi</taxon>
        <taxon>Dikarya</taxon>
        <taxon>Basidiomycota</taxon>
        <taxon>Pucciniomycotina</taxon>
        <taxon>Pucciniomycetes</taxon>
        <taxon>Pucciniales</taxon>
        <taxon>Sphaerophragmiaceae</taxon>
        <taxon>Austropuccinia</taxon>
    </lineage>
</organism>
<dbReference type="OrthoDB" id="5331396at2759"/>